<evidence type="ECO:0000256" key="1">
    <source>
        <dbReference type="SAM" id="Coils"/>
    </source>
</evidence>
<organism evidence="4 6">
    <name type="scientific">Legionella quateirensis</name>
    <dbReference type="NCBI Taxonomy" id="45072"/>
    <lineage>
        <taxon>Bacteria</taxon>
        <taxon>Pseudomonadati</taxon>
        <taxon>Pseudomonadota</taxon>
        <taxon>Gammaproteobacteria</taxon>
        <taxon>Legionellales</taxon>
        <taxon>Legionellaceae</taxon>
        <taxon>Legionella</taxon>
    </lineage>
</organism>
<dbReference type="InterPro" id="IPR011990">
    <property type="entry name" value="TPR-like_helical_dom_sf"/>
</dbReference>
<accession>A0A378KQ37</accession>
<protein>
    <recommendedName>
        <fullName evidence="2">LA2681-like HEPN domain-containing protein</fullName>
    </recommendedName>
</protein>
<keyword evidence="1" id="KW-0175">Coiled coil</keyword>
<dbReference type="SUPFAM" id="SSF48452">
    <property type="entry name" value="TPR-like"/>
    <property type="match status" value="1"/>
</dbReference>
<evidence type="ECO:0000259" key="2">
    <source>
        <dbReference type="Pfam" id="PF18733"/>
    </source>
</evidence>
<dbReference type="EMBL" id="UGOW01000001">
    <property type="protein sequence ID" value="STY16675.1"/>
    <property type="molecule type" value="Genomic_DNA"/>
</dbReference>
<feature type="coiled-coil region" evidence="1">
    <location>
        <begin position="467"/>
        <end position="517"/>
    </location>
</feature>
<dbReference type="Proteomes" id="UP000054639">
    <property type="component" value="Unassembled WGS sequence"/>
</dbReference>
<dbReference type="InterPro" id="IPR040826">
    <property type="entry name" value="HEPN_LA2681"/>
</dbReference>
<evidence type="ECO:0000313" key="5">
    <source>
        <dbReference type="Proteomes" id="UP000054639"/>
    </source>
</evidence>
<dbReference type="AlphaFoldDB" id="A0A378KQ37"/>
<dbReference type="STRING" id="45072.Lqua_2175"/>
<dbReference type="Pfam" id="PF18733">
    <property type="entry name" value="HEPN_LA2681"/>
    <property type="match status" value="2"/>
</dbReference>
<evidence type="ECO:0000313" key="6">
    <source>
        <dbReference type="Proteomes" id="UP000254230"/>
    </source>
</evidence>
<feature type="domain" description="LA2681-like HEPN" evidence="2">
    <location>
        <begin position="285"/>
        <end position="475"/>
    </location>
</feature>
<reference evidence="4 6" key="2">
    <citation type="submission" date="2018-06" db="EMBL/GenBank/DDBJ databases">
        <authorList>
            <consortium name="Pathogen Informatics"/>
            <person name="Doyle S."/>
        </authorList>
    </citation>
    <scope>NUCLEOTIDE SEQUENCE [LARGE SCALE GENOMIC DNA]</scope>
    <source>
        <strain evidence="4 6">NCTC12376</strain>
    </source>
</reference>
<name>A0A378KQ37_9GAMM</name>
<dbReference type="Gene3D" id="1.25.40.10">
    <property type="entry name" value="Tetratricopeptide repeat domain"/>
    <property type="match status" value="1"/>
</dbReference>
<sequence length="580" mass="68448">MDFERVEIDMATVSLLSQRFDELIDNNNYDTLEKLCEHLSKFNPKDSLVATQLYYIIGTGFSTIFSRRKDLYWFSEQISKAVLFFRKALHEASKIGSDYVKSESDGQTYSILELTSRIKTNLANYLSSQGRAFDAIPLYDDAIALSNPVAYLGKARHLIFLAKVLYDDGHKFYHRKEAYRLIEQVYERIDDFPTEIKKELLSDQTLNEFSEWFRKAYPNYKLNNLNTYKEKFNSRKQEQYLKWAAHNRLFINDLNDISVGELVYQDVLTLPSFCFQLNPILSPSEELVYHSHYDEMKNDYCYARYLLFSAKDIPNNVTHFSNSTFSHVDSLDFSITNLKSNHYRSSFRILYSLFDKLSFFIHRFFNVNDLKSDKDITFPKLFLINKNNKKIPHPHFKENKNYFFHALYFILKDMRKTNDDLELDYWFDPEAKKFEDIRNALEHRSLKLVDDFGFSLSQDSTYFEQCITEMKDKIIALNNDLEIINSKLTKQKKEKSVRKLINKKELIINEVNQIQSRLDEKIKLSSHNLVISIGDFEARLMQLMKLARNALMYLSLAIHFDERNKPNDGKTVLPINVPLK</sequence>
<evidence type="ECO:0000313" key="3">
    <source>
        <dbReference type="EMBL" id="KTD47782.1"/>
    </source>
</evidence>
<keyword evidence="5" id="KW-1185">Reference proteome</keyword>
<reference evidence="3 5" key="1">
    <citation type="submission" date="2015-11" db="EMBL/GenBank/DDBJ databases">
        <title>Genomic analysis of 38 Legionella species identifies large and diverse effector repertoires.</title>
        <authorList>
            <person name="Burstein D."/>
            <person name="Amaro F."/>
            <person name="Zusman T."/>
            <person name="Lifshitz Z."/>
            <person name="Cohen O."/>
            <person name="Gilbert J.A."/>
            <person name="Pupko T."/>
            <person name="Shuman H.A."/>
            <person name="Segal G."/>
        </authorList>
    </citation>
    <scope>NUCLEOTIDE SEQUENCE [LARGE SCALE GENOMIC DNA]</scope>
    <source>
        <strain evidence="3 5">ATCC 49507</strain>
    </source>
</reference>
<feature type="domain" description="LA2681-like HEPN" evidence="2">
    <location>
        <begin position="486"/>
        <end position="559"/>
    </location>
</feature>
<dbReference type="EMBL" id="LNYR01000031">
    <property type="protein sequence ID" value="KTD47782.1"/>
    <property type="molecule type" value="Genomic_DNA"/>
</dbReference>
<gene>
    <name evidence="3" type="ORF">Lqua_2175</name>
    <name evidence="4" type="ORF">NCTC12376_00466</name>
</gene>
<dbReference type="Proteomes" id="UP000254230">
    <property type="component" value="Unassembled WGS sequence"/>
</dbReference>
<proteinExistence type="predicted"/>
<evidence type="ECO:0000313" key="4">
    <source>
        <dbReference type="EMBL" id="STY16675.1"/>
    </source>
</evidence>